<evidence type="ECO:0000256" key="1">
    <source>
        <dbReference type="ARBA" id="ARBA00022491"/>
    </source>
</evidence>
<dbReference type="InterPro" id="IPR028082">
    <property type="entry name" value="Peripla_BP_I"/>
</dbReference>
<gene>
    <name evidence="6" type="ORF">FJU11_15695</name>
</gene>
<dbReference type="EMBL" id="VHLH01000034">
    <property type="protein sequence ID" value="TPW26226.1"/>
    <property type="molecule type" value="Genomic_DNA"/>
</dbReference>
<dbReference type="Pfam" id="PF00356">
    <property type="entry name" value="LacI"/>
    <property type="match status" value="1"/>
</dbReference>
<evidence type="ECO:0000256" key="4">
    <source>
        <dbReference type="ARBA" id="ARBA00023163"/>
    </source>
</evidence>
<comment type="caution">
    <text evidence="6">The sequence shown here is derived from an EMBL/GenBank/DDBJ whole genome shotgun (WGS) entry which is preliminary data.</text>
</comment>
<dbReference type="InterPro" id="IPR046335">
    <property type="entry name" value="LacI/GalR-like_sensor"/>
</dbReference>
<dbReference type="CDD" id="cd06267">
    <property type="entry name" value="PBP1_LacI_sugar_binding-like"/>
    <property type="match status" value="1"/>
</dbReference>
<evidence type="ECO:0000259" key="5">
    <source>
        <dbReference type="PROSITE" id="PS50932"/>
    </source>
</evidence>
<accession>A0A506TY38</accession>
<feature type="domain" description="HTH lacI-type" evidence="5">
    <location>
        <begin position="9"/>
        <end position="63"/>
    </location>
</feature>
<evidence type="ECO:0000256" key="3">
    <source>
        <dbReference type="ARBA" id="ARBA00023125"/>
    </source>
</evidence>
<dbReference type="Proteomes" id="UP000320314">
    <property type="component" value="Unassembled WGS sequence"/>
</dbReference>
<dbReference type="PANTHER" id="PTHR30146:SF148">
    <property type="entry name" value="HTH-TYPE TRANSCRIPTIONAL REPRESSOR PURR-RELATED"/>
    <property type="match status" value="1"/>
</dbReference>
<dbReference type="Gene3D" id="1.10.260.40">
    <property type="entry name" value="lambda repressor-like DNA-binding domains"/>
    <property type="match status" value="1"/>
</dbReference>
<keyword evidence="2" id="KW-0805">Transcription regulation</keyword>
<proteinExistence type="predicted"/>
<keyword evidence="4" id="KW-0804">Transcription</keyword>
<dbReference type="PROSITE" id="PS00356">
    <property type="entry name" value="HTH_LACI_1"/>
    <property type="match status" value="1"/>
</dbReference>
<dbReference type="GO" id="GO:0000976">
    <property type="term" value="F:transcription cis-regulatory region binding"/>
    <property type="evidence" value="ECO:0007669"/>
    <property type="project" value="TreeGrafter"/>
</dbReference>
<name>A0A506TY38_9HYPH</name>
<sequence length="357" mass="38720">MNDKKGKPATVADVARRARVSKATAARVLGGYGVFSEQARNTVLSAAEELGYYPNEMARSISTGRTGLIGIVVGDIENAFFSLTVRGVTDVARDRGFNVTIANSGESLSQEREMVRVLQRQRVAGLIVSPTNLHQIDHLQSVIRAGTPLVTVDRYVAGLQADSVRGDDYERMSDMVDRLTALGHRRIAYITAVEQTEDRAIDPDRVPVSTVRDRMLGFLEAASRAGIQDAASWILDGANNDAAIERHVIDLLDANPPCSAILASDSTIGARVFLSLKARGMDIPRDVSLVSWFDADWTRVTSPPVTVVDQPTYLFGKVAANLLIDRIEGRTDETSSTIIPSAMIERGTVAAPRINNT</sequence>
<dbReference type="OrthoDB" id="9772505at2"/>
<reference evidence="6 7" key="1">
    <citation type="submission" date="2019-06" db="EMBL/GenBank/DDBJ databases">
        <authorList>
            <person name="Li M."/>
        </authorList>
    </citation>
    <scope>NUCLEOTIDE SEQUENCE [LARGE SCALE GENOMIC DNA]</scope>
    <source>
        <strain evidence="6 7">BGMRC6574</strain>
    </source>
</reference>
<dbReference type="CDD" id="cd01392">
    <property type="entry name" value="HTH_LacI"/>
    <property type="match status" value="1"/>
</dbReference>
<dbReference type="RefSeq" id="WP_141168024.1">
    <property type="nucleotide sequence ID" value="NZ_VHLH01000034.1"/>
</dbReference>
<evidence type="ECO:0000313" key="6">
    <source>
        <dbReference type="EMBL" id="TPW26226.1"/>
    </source>
</evidence>
<dbReference type="InterPro" id="IPR010982">
    <property type="entry name" value="Lambda_DNA-bd_dom_sf"/>
</dbReference>
<evidence type="ECO:0000256" key="2">
    <source>
        <dbReference type="ARBA" id="ARBA00023015"/>
    </source>
</evidence>
<evidence type="ECO:0000313" key="7">
    <source>
        <dbReference type="Proteomes" id="UP000320314"/>
    </source>
</evidence>
<organism evidence="6 7">
    <name type="scientific">Pararhizobium mangrovi</name>
    <dbReference type="NCBI Taxonomy" id="2590452"/>
    <lineage>
        <taxon>Bacteria</taxon>
        <taxon>Pseudomonadati</taxon>
        <taxon>Pseudomonadota</taxon>
        <taxon>Alphaproteobacteria</taxon>
        <taxon>Hyphomicrobiales</taxon>
        <taxon>Rhizobiaceae</taxon>
        <taxon>Rhizobium/Agrobacterium group</taxon>
        <taxon>Pararhizobium</taxon>
    </lineage>
</organism>
<keyword evidence="7" id="KW-1185">Reference proteome</keyword>
<protein>
    <submittedName>
        <fullName evidence="6">LacI family transcriptional regulator</fullName>
    </submittedName>
</protein>
<dbReference type="Pfam" id="PF13377">
    <property type="entry name" value="Peripla_BP_3"/>
    <property type="match status" value="1"/>
</dbReference>
<dbReference type="InterPro" id="IPR000843">
    <property type="entry name" value="HTH_LacI"/>
</dbReference>
<dbReference type="SUPFAM" id="SSF47413">
    <property type="entry name" value="lambda repressor-like DNA-binding domains"/>
    <property type="match status" value="1"/>
</dbReference>
<dbReference type="PANTHER" id="PTHR30146">
    <property type="entry name" value="LACI-RELATED TRANSCRIPTIONAL REPRESSOR"/>
    <property type="match status" value="1"/>
</dbReference>
<keyword evidence="1" id="KW-0678">Repressor</keyword>
<dbReference type="PROSITE" id="PS50932">
    <property type="entry name" value="HTH_LACI_2"/>
    <property type="match status" value="1"/>
</dbReference>
<dbReference type="SMART" id="SM00354">
    <property type="entry name" value="HTH_LACI"/>
    <property type="match status" value="1"/>
</dbReference>
<dbReference type="Gene3D" id="3.40.50.2300">
    <property type="match status" value="2"/>
</dbReference>
<dbReference type="SUPFAM" id="SSF53822">
    <property type="entry name" value="Periplasmic binding protein-like I"/>
    <property type="match status" value="1"/>
</dbReference>
<keyword evidence="3" id="KW-0238">DNA-binding</keyword>
<dbReference type="GO" id="GO:0003700">
    <property type="term" value="F:DNA-binding transcription factor activity"/>
    <property type="evidence" value="ECO:0007669"/>
    <property type="project" value="TreeGrafter"/>
</dbReference>
<dbReference type="AlphaFoldDB" id="A0A506TY38"/>